<feature type="transmembrane region" description="Helical" evidence="9">
    <location>
        <begin position="133"/>
        <end position="153"/>
    </location>
</feature>
<evidence type="ECO:0000256" key="1">
    <source>
        <dbReference type="ARBA" id="ARBA00004651"/>
    </source>
</evidence>
<comment type="similarity">
    <text evidence="2">Belongs to the major facilitator superfamily. Sugar transporter (TC 2.A.1.1) family.</text>
</comment>
<reference evidence="11" key="1">
    <citation type="submission" date="2022-03" db="EMBL/GenBank/DDBJ databases">
        <authorList>
            <person name="Legras J.-L."/>
            <person name="Devillers H."/>
            <person name="Grondin C."/>
        </authorList>
    </citation>
    <scope>NUCLEOTIDE SEQUENCE</scope>
    <source>
        <strain evidence="11">CLIB 1423</strain>
    </source>
</reference>
<evidence type="ECO:0000256" key="3">
    <source>
        <dbReference type="ARBA" id="ARBA00022448"/>
    </source>
</evidence>
<dbReference type="PANTHER" id="PTHR23508:SF10">
    <property type="entry name" value="CARBOXYLIC ACID TRANSPORTER PROTEIN HOMOLOG"/>
    <property type="match status" value="1"/>
</dbReference>
<evidence type="ECO:0000259" key="10">
    <source>
        <dbReference type="PROSITE" id="PS50850"/>
    </source>
</evidence>
<dbReference type="GO" id="GO:0005886">
    <property type="term" value="C:plasma membrane"/>
    <property type="evidence" value="ECO:0007669"/>
    <property type="project" value="UniProtKB-SubCell"/>
</dbReference>
<evidence type="ECO:0000256" key="6">
    <source>
        <dbReference type="ARBA" id="ARBA00022989"/>
    </source>
</evidence>
<feature type="transmembrane region" description="Helical" evidence="9">
    <location>
        <begin position="235"/>
        <end position="256"/>
    </location>
</feature>
<dbReference type="AlphaFoldDB" id="A0A9P0QLD7"/>
<dbReference type="EMBL" id="CAKXYY010000002">
    <property type="protein sequence ID" value="CAH2350783.1"/>
    <property type="molecule type" value="Genomic_DNA"/>
</dbReference>
<dbReference type="Pfam" id="PF00083">
    <property type="entry name" value="Sugar_tr"/>
    <property type="match status" value="2"/>
</dbReference>
<feature type="transmembrane region" description="Helical" evidence="9">
    <location>
        <begin position="381"/>
        <end position="399"/>
    </location>
</feature>
<keyword evidence="8 9" id="KW-0472">Membrane</keyword>
<proteinExistence type="inferred from homology"/>
<keyword evidence="4" id="KW-1003">Cell membrane</keyword>
<keyword evidence="12" id="KW-1185">Reference proteome</keyword>
<feature type="transmembrane region" description="Helical" evidence="9">
    <location>
        <begin position="420"/>
        <end position="439"/>
    </location>
</feature>
<feature type="transmembrane region" description="Helical" evidence="9">
    <location>
        <begin position="355"/>
        <end position="375"/>
    </location>
</feature>
<feature type="transmembrane region" description="Helical" evidence="9">
    <location>
        <begin position="201"/>
        <end position="229"/>
    </location>
</feature>
<keyword evidence="6 9" id="KW-1133">Transmembrane helix</keyword>
<feature type="domain" description="Major facilitator superfamily (MFS) profile" evidence="10">
    <location>
        <begin position="62"/>
        <end position="481"/>
    </location>
</feature>
<keyword evidence="3" id="KW-0813">Transport</keyword>
<protein>
    <submittedName>
        <fullName evidence="11">Major glycerophosphoinositol permease Git3p</fullName>
    </submittedName>
</protein>
<evidence type="ECO:0000256" key="7">
    <source>
        <dbReference type="ARBA" id="ARBA00023026"/>
    </source>
</evidence>
<evidence type="ECO:0000256" key="2">
    <source>
        <dbReference type="ARBA" id="ARBA00010992"/>
    </source>
</evidence>
<comment type="caution">
    <text evidence="11">The sequence shown here is derived from an EMBL/GenBank/DDBJ whole genome shotgun (WGS) entry which is preliminary data.</text>
</comment>
<dbReference type="GO" id="GO:0046943">
    <property type="term" value="F:carboxylic acid transmembrane transporter activity"/>
    <property type="evidence" value="ECO:0007669"/>
    <property type="project" value="TreeGrafter"/>
</dbReference>
<dbReference type="PANTHER" id="PTHR23508">
    <property type="entry name" value="CARBOXYLIC ACID TRANSPORTER PROTEIN HOMOLOG"/>
    <property type="match status" value="1"/>
</dbReference>
<dbReference type="GO" id="GO:0001406">
    <property type="term" value="F:glycerophosphodiester transmembrane transporter activity"/>
    <property type="evidence" value="ECO:0007669"/>
    <property type="project" value="UniProtKB-ARBA"/>
</dbReference>
<gene>
    <name evidence="11" type="ORF">CLIB1423_02S05050</name>
</gene>
<dbReference type="PROSITE" id="PS50850">
    <property type="entry name" value="MFS"/>
    <property type="match status" value="1"/>
</dbReference>
<dbReference type="InterPro" id="IPR005828">
    <property type="entry name" value="MFS_sugar_transport-like"/>
</dbReference>
<evidence type="ECO:0000313" key="12">
    <source>
        <dbReference type="Proteomes" id="UP000837801"/>
    </source>
</evidence>
<organism evidence="11 12">
    <name type="scientific">[Candida] railenensis</name>
    <dbReference type="NCBI Taxonomy" id="45579"/>
    <lineage>
        <taxon>Eukaryota</taxon>
        <taxon>Fungi</taxon>
        <taxon>Dikarya</taxon>
        <taxon>Ascomycota</taxon>
        <taxon>Saccharomycotina</taxon>
        <taxon>Pichiomycetes</taxon>
        <taxon>Debaryomycetaceae</taxon>
        <taxon>Kurtzmaniella</taxon>
    </lineage>
</organism>
<sequence>MSTRDLPSSVPDLFIGWTKHIPGEITIGKSPTQLEEKTRADHPNRLDTEEIVTKTKVGKLWPAFTSGAGLFSDGYVNSSMGTALAIIKQKYPEQAAKSNAISNIASIAFAGTVVGMLFFGWVSDRISRKNGMLFVNIMLIAFTLLTAVGTWGANGSVQGLFTSLTVFRFFLGIFIGAEYPTSSVISAEFANQLPAGHRNRYFCWFTNGMIDMGFIVSAFVPLVLLWIFSERHLSVIWRLTLGLGAIPPFILFFLRLKITEGDAFEKLNFNRKGVRVPYWLIVKFYWFRLLIVSLIWFIYDFSAYSFGIYSSTIISGIIPDGDIYKTYGWTTVLYLFYIPGFFLGALSADYIGPRLTLALGTGLQGIVGFIMAALYEHLSKHVGAFIAVYGIFTALGEYGPGDNIGLLASKTSATPIRGQYYGIAAAIGKIGAFVGTYIFPIIIKNAGGDETVRGNQMPFYVSSALCIFSALLAIFFCPSVGQDAINKEDEDFINYLNDNGFDINLLGNGTILEETLATESSFEEAAQKSSGVIVETKDKSI</sequence>
<dbReference type="Gene3D" id="1.20.1250.20">
    <property type="entry name" value="MFS general substrate transporter like domains"/>
    <property type="match status" value="1"/>
</dbReference>
<comment type="subcellular location">
    <subcellularLocation>
        <location evidence="1">Cell membrane</location>
        <topology evidence="1">Multi-pass membrane protein</topology>
    </subcellularLocation>
</comment>
<dbReference type="SUPFAM" id="SSF103473">
    <property type="entry name" value="MFS general substrate transporter"/>
    <property type="match status" value="1"/>
</dbReference>
<keyword evidence="5 9" id="KW-0812">Transmembrane</keyword>
<feature type="transmembrane region" description="Helical" evidence="9">
    <location>
        <begin position="159"/>
        <end position="180"/>
    </location>
</feature>
<dbReference type="InterPro" id="IPR036259">
    <property type="entry name" value="MFS_trans_sf"/>
</dbReference>
<feature type="transmembrane region" description="Helical" evidence="9">
    <location>
        <begin position="459"/>
        <end position="477"/>
    </location>
</feature>
<dbReference type="OrthoDB" id="2261376at2759"/>
<feature type="transmembrane region" description="Helical" evidence="9">
    <location>
        <begin position="327"/>
        <end position="348"/>
    </location>
</feature>
<evidence type="ECO:0000256" key="9">
    <source>
        <dbReference type="SAM" id="Phobius"/>
    </source>
</evidence>
<feature type="transmembrane region" description="Helical" evidence="9">
    <location>
        <begin position="276"/>
        <end position="299"/>
    </location>
</feature>
<accession>A0A9P0QLD7</accession>
<dbReference type="Proteomes" id="UP000837801">
    <property type="component" value="Unassembled WGS sequence"/>
</dbReference>
<feature type="transmembrane region" description="Helical" evidence="9">
    <location>
        <begin position="100"/>
        <end position="121"/>
    </location>
</feature>
<evidence type="ECO:0000256" key="4">
    <source>
        <dbReference type="ARBA" id="ARBA00022475"/>
    </source>
</evidence>
<dbReference type="FunFam" id="1.20.1250.20:FF:000140">
    <property type="entry name" value="Putative MFS phospholipid transporter"/>
    <property type="match status" value="1"/>
</dbReference>
<dbReference type="InterPro" id="IPR020846">
    <property type="entry name" value="MFS_dom"/>
</dbReference>
<keyword evidence="7" id="KW-0843">Virulence</keyword>
<name>A0A9P0QLD7_9ASCO</name>
<evidence type="ECO:0000313" key="11">
    <source>
        <dbReference type="EMBL" id="CAH2350783.1"/>
    </source>
</evidence>
<evidence type="ECO:0000256" key="5">
    <source>
        <dbReference type="ARBA" id="ARBA00022692"/>
    </source>
</evidence>
<evidence type="ECO:0000256" key="8">
    <source>
        <dbReference type="ARBA" id="ARBA00023136"/>
    </source>
</evidence>